<feature type="compositionally biased region" description="Polar residues" evidence="1">
    <location>
        <begin position="477"/>
        <end position="488"/>
    </location>
</feature>
<dbReference type="PANTHER" id="PTHR31549:SF149">
    <property type="entry name" value="ISOPRENOID SYNTHASE DOMAIN-CONTAINING PROTEIN"/>
    <property type="match status" value="1"/>
</dbReference>
<reference evidence="2 3" key="1">
    <citation type="journal article" date="2019" name="Nat. Plants">
        <title>Stout camphor tree genome fills gaps in understanding of flowering plant genome evolution.</title>
        <authorList>
            <person name="Chaw S.M."/>
            <person name="Liu Y.C."/>
            <person name="Wu Y.W."/>
            <person name="Wang H.Y."/>
            <person name="Lin C.I."/>
            <person name="Wu C.S."/>
            <person name="Ke H.M."/>
            <person name="Chang L.Y."/>
            <person name="Hsu C.Y."/>
            <person name="Yang H.T."/>
            <person name="Sudianto E."/>
            <person name="Hsu M.H."/>
            <person name="Wu K.P."/>
            <person name="Wang L.N."/>
            <person name="Leebens-Mack J.H."/>
            <person name="Tsai I.J."/>
        </authorList>
    </citation>
    <scope>NUCLEOTIDE SEQUENCE [LARGE SCALE GENOMIC DNA]</scope>
    <source>
        <strain evidence="3">cv. Chaw 1501</strain>
        <tissue evidence="2">Young leaves</tissue>
    </source>
</reference>
<dbReference type="InterPro" id="IPR004158">
    <property type="entry name" value="DUF247_pln"/>
</dbReference>
<evidence type="ECO:0000313" key="2">
    <source>
        <dbReference type="EMBL" id="RWR76644.1"/>
    </source>
</evidence>
<feature type="compositionally biased region" description="Basic and acidic residues" evidence="1">
    <location>
        <begin position="423"/>
        <end position="450"/>
    </location>
</feature>
<dbReference type="AlphaFoldDB" id="A0A443NDN6"/>
<protein>
    <submittedName>
        <fullName evidence="2">UPF0481-like protein</fullName>
    </submittedName>
</protein>
<proteinExistence type="predicted"/>
<dbReference type="STRING" id="337451.A0A443NDN6"/>
<dbReference type="Proteomes" id="UP000283530">
    <property type="component" value="Unassembled WGS sequence"/>
</dbReference>
<organism evidence="2 3">
    <name type="scientific">Cinnamomum micranthum f. kanehirae</name>
    <dbReference type="NCBI Taxonomy" id="337451"/>
    <lineage>
        <taxon>Eukaryota</taxon>
        <taxon>Viridiplantae</taxon>
        <taxon>Streptophyta</taxon>
        <taxon>Embryophyta</taxon>
        <taxon>Tracheophyta</taxon>
        <taxon>Spermatophyta</taxon>
        <taxon>Magnoliopsida</taxon>
        <taxon>Magnoliidae</taxon>
        <taxon>Laurales</taxon>
        <taxon>Lauraceae</taxon>
        <taxon>Cinnamomum</taxon>
    </lineage>
</organism>
<sequence>MAGETSEERIIPLHEEHEDRGWLVEIIEEQQRRSIKITGEQEQPRSSKPRIQKVDGTLRQIQSNNEHFEPKVVALGPYNWGNDQEHLKPMERYKNIAAGWFISLATNKKEDNVTEVDANKVYDDFIIKATSESSPIQCYADPKSIRDRFGGETFMRRMFLDGCFILHFIHLVVVQGWPDHLSKSGLRLNQQDIVRDMFLLENQIPFSILNALMKIPSNPFDKPFDPDFILIWNLDYEGIFSSNTHNRHHLLDVLHYNLVGRDRASFSSSRRSDWYCDFSRPIMELKATGIQVRRSNSMKLRDVKFKRGLLYSYLEIPAIIVDDSTKTRLLNMIAYEMCSDGPKHRTVTSYVCYLHSLIHNVDDVKELQSENILLNHLGSEEDAVKLFKELGTLLSPDYGPYGTVIDAIYDHYMRRFSHLLKKDNKKSEPMDKRSTKSREGEPSVRLHIDEQMSSPKQRSDNWDSIMFEPQREINDTGGKNDSNTNSGSSERHTDYAPEKKLTIFALRLAILEKSASGLGTLGFIWATVITV</sequence>
<gene>
    <name evidence="2" type="ORF">CKAN_00509700</name>
</gene>
<evidence type="ECO:0000313" key="3">
    <source>
        <dbReference type="Proteomes" id="UP000283530"/>
    </source>
</evidence>
<dbReference type="OrthoDB" id="1849062at2759"/>
<accession>A0A443NDN6</accession>
<feature type="region of interest" description="Disordered" evidence="1">
    <location>
        <begin position="423"/>
        <end position="494"/>
    </location>
</feature>
<dbReference type="PANTHER" id="PTHR31549">
    <property type="entry name" value="PROTEIN, PUTATIVE (DUF247)-RELATED-RELATED"/>
    <property type="match status" value="1"/>
</dbReference>
<comment type="caution">
    <text evidence="2">The sequence shown here is derived from an EMBL/GenBank/DDBJ whole genome shotgun (WGS) entry which is preliminary data.</text>
</comment>
<keyword evidence="3" id="KW-1185">Reference proteome</keyword>
<evidence type="ECO:0000256" key="1">
    <source>
        <dbReference type="SAM" id="MobiDB-lite"/>
    </source>
</evidence>
<dbReference type="Pfam" id="PF03140">
    <property type="entry name" value="DUF247"/>
    <property type="match status" value="1"/>
</dbReference>
<dbReference type="EMBL" id="QPKB01000002">
    <property type="protein sequence ID" value="RWR76644.1"/>
    <property type="molecule type" value="Genomic_DNA"/>
</dbReference>
<name>A0A443NDN6_9MAGN</name>